<proteinExistence type="predicted"/>
<gene>
    <name evidence="1" type="ORF">NF557_12880</name>
</gene>
<accession>A0ABY4YFF8</accession>
<evidence type="ECO:0008006" key="3">
    <source>
        <dbReference type="Google" id="ProtNLM"/>
    </source>
</evidence>
<name>A0ABY4YFF8_9MICO</name>
<sequence>MTTSGSIEKRVRRVENDVHDAYVILTDIVTIQKQHTNQLVSIEAKLDGHDARFESIDARFNSIQGTLDQVLELVQRRG</sequence>
<evidence type="ECO:0000313" key="2">
    <source>
        <dbReference type="Proteomes" id="UP001056535"/>
    </source>
</evidence>
<keyword evidence="2" id="KW-1185">Reference proteome</keyword>
<dbReference type="EMBL" id="CP099490">
    <property type="protein sequence ID" value="USQ75502.1"/>
    <property type="molecule type" value="Genomic_DNA"/>
</dbReference>
<reference evidence="1" key="1">
    <citation type="submission" date="2022-06" db="EMBL/GenBank/DDBJ databases">
        <title>Ornithinimicrobium JY.X270.</title>
        <authorList>
            <person name="Huang Y."/>
        </authorList>
    </citation>
    <scope>NUCLEOTIDE SEQUENCE</scope>
    <source>
        <strain evidence="1">JY.X270</strain>
    </source>
</reference>
<dbReference type="Proteomes" id="UP001056535">
    <property type="component" value="Chromosome"/>
</dbReference>
<dbReference type="RefSeq" id="WP_252619928.1">
    <property type="nucleotide sequence ID" value="NZ_CP099490.1"/>
</dbReference>
<protein>
    <recommendedName>
        <fullName evidence="3">t-SNARE coiled-coil homology domain-containing protein</fullName>
    </recommendedName>
</protein>
<organism evidence="1 2">
    <name type="scientific">Ornithinimicrobium cryptoxanthini</name>
    <dbReference type="NCBI Taxonomy" id="2934161"/>
    <lineage>
        <taxon>Bacteria</taxon>
        <taxon>Bacillati</taxon>
        <taxon>Actinomycetota</taxon>
        <taxon>Actinomycetes</taxon>
        <taxon>Micrococcales</taxon>
        <taxon>Ornithinimicrobiaceae</taxon>
        <taxon>Ornithinimicrobium</taxon>
    </lineage>
</organism>
<evidence type="ECO:0000313" key="1">
    <source>
        <dbReference type="EMBL" id="USQ75502.1"/>
    </source>
</evidence>